<evidence type="ECO:0000256" key="4">
    <source>
        <dbReference type="ARBA" id="ARBA00023136"/>
    </source>
</evidence>
<accession>A0A8J6AE57</accession>
<comment type="caution">
    <text evidence="9">The sequence shown here is derived from an EMBL/GenBank/DDBJ whole genome shotgun (WGS) entry which is preliminary data.</text>
</comment>
<sequence>MGPGTWLLAQAAVPVTMETWEALLALSILLLSPAEAQQQQVFPICPLGGGETCQSWFWAPFPPAEKRPEQWLVGLTAVVVFLFIVFVILLVNHVWCTKASADSVDVRMEGNPYTEIDMSKEGETGTEKKAEMQGRSNLGMDVYENEAPTDQTASAQF</sequence>
<dbReference type="OrthoDB" id="8893098at2759"/>
<gene>
    <name evidence="9" type="ORF">J0S82_005943</name>
</gene>
<evidence type="ECO:0000256" key="5">
    <source>
        <dbReference type="ARBA" id="ARBA00049650"/>
    </source>
</evidence>
<comment type="similarity">
    <text evidence="5">Belongs to the PDZK1-interacting protein 1/SMIM24 family.</text>
</comment>
<organism evidence="9 10">
    <name type="scientific">Galemys pyrenaicus</name>
    <name type="common">Iberian desman</name>
    <name type="synonym">Pyrenean desman</name>
    <dbReference type="NCBI Taxonomy" id="202257"/>
    <lineage>
        <taxon>Eukaryota</taxon>
        <taxon>Metazoa</taxon>
        <taxon>Chordata</taxon>
        <taxon>Craniata</taxon>
        <taxon>Vertebrata</taxon>
        <taxon>Euteleostomi</taxon>
        <taxon>Mammalia</taxon>
        <taxon>Eutheria</taxon>
        <taxon>Laurasiatheria</taxon>
        <taxon>Eulipotyphla</taxon>
        <taxon>Talpidae</taxon>
        <taxon>Galemys</taxon>
    </lineage>
</organism>
<reference evidence="9" key="1">
    <citation type="journal article" date="2021" name="Evol. Appl.">
        <title>The genome of the Pyrenean desman and the effects of bottlenecks and inbreeding on the genomic landscape of an endangered species.</title>
        <authorList>
            <person name="Escoda L."/>
            <person name="Castresana J."/>
        </authorList>
    </citation>
    <scope>NUCLEOTIDE SEQUENCE</scope>
    <source>
        <strain evidence="9">IBE-C5619</strain>
    </source>
</reference>
<feature type="chain" id="PRO_5035303406" evidence="8">
    <location>
        <begin position="37"/>
        <end position="157"/>
    </location>
</feature>
<keyword evidence="10" id="KW-1185">Reference proteome</keyword>
<evidence type="ECO:0000256" key="8">
    <source>
        <dbReference type="SAM" id="SignalP"/>
    </source>
</evidence>
<dbReference type="Proteomes" id="UP000700334">
    <property type="component" value="Unassembled WGS sequence"/>
</dbReference>
<protein>
    <submittedName>
        <fullName evidence="9">Small integral membrane protein 24</fullName>
    </submittedName>
</protein>
<dbReference type="PANTHER" id="PTHR15296">
    <property type="entry name" value="MEMBRANE-ASSOCIATED PROTEIN MAP17"/>
    <property type="match status" value="1"/>
</dbReference>
<name>A0A8J6AE57_GALPY</name>
<dbReference type="PANTHER" id="PTHR15296:SF2">
    <property type="entry name" value="SMALL INTEGRAL MEMBRANE PROTEIN 24"/>
    <property type="match status" value="1"/>
</dbReference>
<evidence type="ECO:0000256" key="7">
    <source>
        <dbReference type="SAM" id="Phobius"/>
    </source>
</evidence>
<evidence type="ECO:0000256" key="3">
    <source>
        <dbReference type="ARBA" id="ARBA00022989"/>
    </source>
</evidence>
<feature type="compositionally biased region" description="Polar residues" evidence="6">
    <location>
        <begin position="148"/>
        <end position="157"/>
    </location>
</feature>
<dbReference type="AlphaFoldDB" id="A0A8J6AE57"/>
<dbReference type="Pfam" id="PF15807">
    <property type="entry name" value="MAP17"/>
    <property type="match status" value="1"/>
</dbReference>
<evidence type="ECO:0000256" key="2">
    <source>
        <dbReference type="ARBA" id="ARBA00022692"/>
    </source>
</evidence>
<keyword evidence="2 7" id="KW-0812">Transmembrane</keyword>
<dbReference type="EMBL" id="JAGFMF010011614">
    <property type="protein sequence ID" value="KAG8519118.1"/>
    <property type="molecule type" value="Genomic_DNA"/>
</dbReference>
<feature type="compositionally biased region" description="Basic and acidic residues" evidence="6">
    <location>
        <begin position="117"/>
        <end position="132"/>
    </location>
</feature>
<dbReference type="InterPro" id="IPR031627">
    <property type="entry name" value="PDZK1IP1/SMIM24"/>
</dbReference>
<keyword evidence="8" id="KW-0732">Signal</keyword>
<evidence type="ECO:0000256" key="6">
    <source>
        <dbReference type="SAM" id="MobiDB-lite"/>
    </source>
</evidence>
<comment type="subcellular location">
    <subcellularLocation>
        <location evidence="1">Membrane</location>
        <topology evidence="1">Single-pass membrane protein</topology>
    </subcellularLocation>
</comment>
<dbReference type="GO" id="GO:0016020">
    <property type="term" value="C:membrane"/>
    <property type="evidence" value="ECO:0007669"/>
    <property type="project" value="UniProtKB-SubCell"/>
</dbReference>
<feature type="transmembrane region" description="Helical" evidence="7">
    <location>
        <begin position="71"/>
        <end position="91"/>
    </location>
</feature>
<evidence type="ECO:0000256" key="1">
    <source>
        <dbReference type="ARBA" id="ARBA00004167"/>
    </source>
</evidence>
<feature type="signal peptide" evidence="8">
    <location>
        <begin position="1"/>
        <end position="36"/>
    </location>
</feature>
<feature type="region of interest" description="Disordered" evidence="6">
    <location>
        <begin position="115"/>
        <end position="157"/>
    </location>
</feature>
<keyword evidence="4 7" id="KW-0472">Membrane</keyword>
<keyword evidence="3 7" id="KW-1133">Transmembrane helix</keyword>
<evidence type="ECO:0000313" key="9">
    <source>
        <dbReference type="EMBL" id="KAG8519118.1"/>
    </source>
</evidence>
<proteinExistence type="inferred from homology"/>
<evidence type="ECO:0000313" key="10">
    <source>
        <dbReference type="Proteomes" id="UP000700334"/>
    </source>
</evidence>